<dbReference type="EMBL" id="VENP01000023">
    <property type="protein sequence ID" value="TNU74717.1"/>
    <property type="molecule type" value="Genomic_DNA"/>
</dbReference>
<comment type="caution">
    <text evidence="1">The sequence shown here is derived from an EMBL/GenBank/DDBJ whole genome shotgun (WGS) entry which is preliminary data.</text>
</comment>
<proteinExistence type="predicted"/>
<dbReference type="RefSeq" id="WP_139986779.1">
    <property type="nucleotide sequence ID" value="NZ_VENP01000023.1"/>
</dbReference>
<dbReference type="OrthoDB" id="4957969at2"/>
<name>A0A5C5BDV6_9MICO</name>
<sequence length="171" mass="18863">MDAATRVEGVCAEVFGQRGFRKRARSWYRTTSAGEYQVVNLQRSPWGSGSCYLNLGWDVDASSFRSENRCLLRLRAQETGVVEPTRLVRGDGVTEVEVPGTALLDEEVSSTMPEAAFAAEVRRAVVLPVADLLERTPSIVDLVPFLTAKPWFALRDARAELARRGHELPAG</sequence>
<keyword evidence="2" id="KW-1185">Reference proteome</keyword>
<organism evidence="1 2">
    <name type="scientific">Miniimonas arenae</name>
    <dbReference type="NCBI Taxonomy" id="676201"/>
    <lineage>
        <taxon>Bacteria</taxon>
        <taxon>Bacillati</taxon>
        <taxon>Actinomycetota</taxon>
        <taxon>Actinomycetes</taxon>
        <taxon>Micrococcales</taxon>
        <taxon>Beutenbergiaceae</taxon>
        <taxon>Miniimonas</taxon>
    </lineage>
</organism>
<dbReference type="Proteomes" id="UP000313849">
    <property type="component" value="Unassembled WGS sequence"/>
</dbReference>
<dbReference type="Pfam" id="PF14137">
    <property type="entry name" value="DUF4304"/>
    <property type="match status" value="1"/>
</dbReference>
<accession>A0A5C5BDV6</accession>
<evidence type="ECO:0000313" key="2">
    <source>
        <dbReference type="Proteomes" id="UP000313849"/>
    </source>
</evidence>
<reference evidence="1 2" key="1">
    <citation type="submission" date="2019-06" db="EMBL/GenBank/DDBJ databases">
        <title>Draft genome sequence of Miniimonas arenae KCTC 19750T isolated from sea sand.</title>
        <authorList>
            <person name="Park S.-J."/>
        </authorList>
    </citation>
    <scope>NUCLEOTIDE SEQUENCE [LARGE SCALE GENOMIC DNA]</scope>
    <source>
        <strain evidence="1 2">KCTC 19750</strain>
    </source>
</reference>
<dbReference type="InterPro" id="IPR025412">
    <property type="entry name" value="DUF4304"/>
</dbReference>
<protein>
    <submittedName>
        <fullName evidence="1">DUF4304 domain-containing protein</fullName>
    </submittedName>
</protein>
<dbReference type="AlphaFoldDB" id="A0A5C5BDV6"/>
<gene>
    <name evidence="1" type="ORF">FH969_07770</name>
</gene>
<evidence type="ECO:0000313" key="1">
    <source>
        <dbReference type="EMBL" id="TNU74717.1"/>
    </source>
</evidence>